<dbReference type="PANTHER" id="PTHR31704:SF49">
    <property type="entry name" value="MYB_SANT-LIKE DOMAIN-CONTAINING PROTEIN"/>
    <property type="match status" value="1"/>
</dbReference>
<feature type="compositionally biased region" description="Polar residues" evidence="1">
    <location>
        <begin position="199"/>
        <end position="209"/>
    </location>
</feature>
<evidence type="ECO:0000256" key="1">
    <source>
        <dbReference type="SAM" id="MobiDB-lite"/>
    </source>
</evidence>
<dbReference type="PANTHER" id="PTHR31704">
    <property type="entry name" value="MYB/SANT-LIKE DNA-BINDING DOMAIN PROTEIN-RELATED"/>
    <property type="match status" value="1"/>
</dbReference>
<feature type="region of interest" description="Disordered" evidence="1">
    <location>
        <begin position="199"/>
        <end position="218"/>
    </location>
</feature>
<accession>A0A6P5MAL1</accession>
<feature type="domain" description="Myb/SANT-like" evidence="2">
    <location>
        <begin position="13"/>
        <end position="106"/>
    </location>
</feature>
<protein>
    <submittedName>
        <fullName evidence="4">L10-interacting MYB domain-containing protein-like</fullName>
    </submittedName>
</protein>
<evidence type="ECO:0000313" key="3">
    <source>
        <dbReference type="Proteomes" id="UP000515211"/>
    </source>
</evidence>
<gene>
    <name evidence="4" type="primary">LOC110273533</name>
</gene>
<reference evidence="4" key="2">
    <citation type="submission" date="2025-08" db="UniProtKB">
        <authorList>
            <consortium name="RefSeq"/>
        </authorList>
    </citation>
    <scope>IDENTIFICATION</scope>
    <source>
        <tissue evidence="4">Whole plant</tissue>
    </source>
</reference>
<dbReference type="InterPro" id="IPR024752">
    <property type="entry name" value="Myb/SANT-like_dom"/>
</dbReference>
<dbReference type="Proteomes" id="UP000515211">
    <property type="component" value="Chromosome 7"/>
</dbReference>
<sequence length="327" mass="37335">MSNNKSLKTKAAWDMETTKQFIQACLDQVAKQQRNGTTLTKKGWKDALSQFNEKTGKQYDKIQLKNKWDNLKKKWSAWYKLFGKETGLGWDYTKHTVDAPNEWWERKQLENPLYGKFRNKGLPFKDELTILFKDVMADGKFAWAPSSEMLPSGIEEYGDGYRPYFEEGHVDIEEGSGDSEEGIGASVGVNSEFQHINLSSSQENNSQKSTGKRKRDVVCETTKQKKNFKVPASKQIADAISRIASASESRSTIVSTFLVPGASIGEVMAEIQKMEMITSDPDFHSRCCQLMMFKPAREMFVSLKGYEQRLLDWLKHAAYNPLPFMQN</sequence>
<keyword evidence="3" id="KW-1185">Reference proteome</keyword>
<dbReference type="AlphaFoldDB" id="A0A6P5MAL1"/>
<proteinExistence type="predicted"/>
<dbReference type="Pfam" id="PF12776">
    <property type="entry name" value="Myb_DNA-bind_3"/>
    <property type="match status" value="1"/>
</dbReference>
<evidence type="ECO:0000313" key="4">
    <source>
        <dbReference type="RefSeq" id="XP_020982349.2"/>
    </source>
</evidence>
<reference evidence="3" key="1">
    <citation type="journal article" date="2016" name="Nat. Genet.">
        <title>The genome sequences of Arachis duranensis and Arachis ipaensis, the diploid ancestors of cultivated peanut.</title>
        <authorList>
            <person name="Bertioli D.J."/>
            <person name="Cannon S.B."/>
            <person name="Froenicke L."/>
            <person name="Huang G."/>
            <person name="Farmer A.D."/>
            <person name="Cannon E.K."/>
            <person name="Liu X."/>
            <person name="Gao D."/>
            <person name="Clevenger J."/>
            <person name="Dash S."/>
            <person name="Ren L."/>
            <person name="Moretzsohn M.C."/>
            <person name="Shirasawa K."/>
            <person name="Huang W."/>
            <person name="Vidigal B."/>
            <person name="Abernathy B."/>
            <person name="Chu Y."/>
            <person name="Niederhuth C.E."/>
            <person name="Umale P."/>
            <person name="Araujo A.C."/>
            <person name="Kozik A."/>
            <person name="Kim K.D."/>
            <person name="Burow M.D."/>
            <person name="Varshney R.K."/>
            <person name="Wang X."/>
            <person name="Zhang X."/>
            <person name="Barkley N."/>
            <person name="Guimaraes P.M."/>
            <person name="Isobe S."/>
            <person name="Guo B."/>
            <person name="Liao B."/>
            <person name="Stalker H.T."/>
            <person name="Schmitz R.J."/>
            <person name="Scheffler B.E."/>
            <person name="Leal-Bertioli S.C."/>
            <person name="Xun X."/>
            <person name="Jackson S.A."/>
            <person name="Michelmore R."/>
            <person name="Ozias-Akins P."/>
        </authorList>
    </citation>
    <scope>NUCLEOTIDE SEQUENCE [LARGE SCALE GENOMIC DNA]</scope>
    <source>
        <strain evidence="3">cv. V14167</strain>
    </source>
</reference>
<name>A0A6P5MAL1_ARADU</name>
<organism evidence="3 4">
    <name type="scientific">Arachis duranensis</name>
    <name type="common">Wild peanut</name>
    <dbReference type="NCBI Taxonomy" id="130453"/>
    <lineage>
        <taxon>Eukaryota</taxon>
        <taxon>Viridiplantae</taxon>
        <taxon>Streptophyta</taxon>
        <taxon>Embryophyta</taxon>
        <taxon>Tracheophyta</taxon>
        <taxon>Spermatophyta</taxon>
        <taxon>Magnoliopsida</taxon>
        <taxon>eudicotyledons</taxon>
        <taxon>Gunneridae</taxon>
        <taxon>Pentapetalae</taxon>
        <taxon>rosids</taxon>
        <taxon>fabids</taxon>
        <taxon>Fabales</taxon>
        <taxon>Fabaceae</taxon>
        <taxon>Papilionoideae</taxon>
        <taxon>50 kb inversion clade</taxon>
        <taxon>dalbergioids sensu lato</taxon>
        <taxon>Dalbergieae</taxon>
        <taxon>Pterocarpus clade</taxon>
        <taxon>Arachis</taxon>
    </lineage>
</organism>
<dbReference type="GeneID" id="110273533"/>
<dbReference type="RefSeq" id="XP_020982349.2">
    <property type="nucleotide sequence ID" value="XM_021126690.2"/>
</dbReference>
<dbReference type="KEGG" id="adu:110273533"/>
<evidence type="ECO:0000259" key="2">
    <source>
        <dbReference type="Pfam" id="PF12776"/>
    </source>
</evidence>